<dbReference type="PRINTS" id="PR00045">
    <property type="entry name" value="SIGMA54FCT"/>
</dbReference>
<keyword evidence="3" id="KW-0808">Transferase</keyword>
<sequence>MDFSLNLTQEQKLVMTQEMQLSVKLLQMSSFELQEYVEREIQENPVIDVKESNANANDTEDDKLDYRGIIKDLDFNNYSHHSYGKNDDEEVSPFNFISEKKSLREYLKDQVRDLNESNYIKAICLYIIENIDNKGYLILEDEEIGEELKIPKNLAVYCVNVIQSLEPSGIGARNLAECLKIQIRQRGIEDKKIFVIVDRYLEMIAENRYNVIADDLDIDVKQAQEYGDLIKTLDPKPSRGFYTGEDVRYIVPDAYIKKIGGEYYIIMNDDLTPRLTINSTYRNIINSGNDKNAVDYVKEKLNSAMFLIKSIQHRKSTIYRVLEKILEIQRDYFDYGERYLKPMTLREIADSMNMHESTISRAIRDKYIYTSKGTIKIKSLFTTGITSGFGGENISVLIIKNKIKKMIDEEDKKKPLSDQKICDLINGHGINISRRTVAKYREEMCIKSSKGRKRF</sequence>
<evidence type="ECO:0000256" key="5">
    <source>
        <dbReference type="ARBA" id="ARBA00023015"/>
    </source>
</evidence>
<dbReference type="InterPro" id="IPR007046">
    <property type="entry name" value="RNA_pol_sigma_54_core-bd"/>
</dbReference>
<evidence type="ECO:0000313" key="12">
    <source>
        <dbReference type="Proteomes" id="UP001565220"/>
    </source>
</evidence>
<dbReference type="PROSITE" id="PS50044">
    <property type="entry name" value="SIGMA54_3"/>
    <property type="match status" value="1"/>
</dbReference>
<evidence type="ECO:0000256" key="7">
    <source>
        <dbReference type="ARBA" id="ARBA00023125"/>
    </source>
</evidence>
<dbReference type="PROSITE" id="PS00718">
    <property type="entry name" value="SIGMA54_2"/>
    <property type="match status" value="1"/>
</dbReference>
<organism evidence="11 12">
    <name type="scientific">Clostridium lapidicellarium</name>
    <dbReference type="NCBI Taxonomy" id="3240931"/>
    <lineage>
        <taxon>Bacteria</taxon>
        <taxon>Bacillati</taxon>
        <taxon>Bacillota</taxon>
        <taxon>Clostridia</taxon>
        <taxon>Eubacteriales</taxon>
        <taxon>Clostridiaceae</taxon>
        <taxon>Clostridium</taxon>
    </lineage>
</organism>
<evidence type="ECO:0000256" key="8">
    <source>
        <dbReference type="ARBA" id="ARBA00023163"/>
    </source>
</evidence>
<protein>
    <submittedName>
        <fullName evidence="11">RNA polymerase factor sigma-54</fullName>
    </submittedName>
</protein>
<evidence type="ECO:0000259" key="10">
    <source>
        <dbReference type="Pfam" id="PF04963"/>
    </source>
</evidence>
<dbReference type="EMBL" id="JBGFFE010000030">
    <property type="protein sequence ID" value="MEY8764826.1"/>
    <property type="molecule type" value="Genomic_DNA"/>
</dbReference>
<keyword evidence="7" id="KW-0238">DNA-binding</keyword>
<dbReference type="NCBIfam" id="TIGR02395">
    <property type="entry name" value="rpoN_sigma"/>
    <property type="match status" value="1"/>
</dbReference>
<comment type="similarity">
    <text evidence="1">Belongs to the sigma-54 factor family.</text>
</comment>
<gene>
    <name evidence="11" type="primary">rpoN</name>
    <name evidence="11" type="ORF">AB8S09_14485</name>
</gene>
<keyword evidence="2" id="KW-0240">DNA-directed RNA polymerase</keyword>
<feature type="domain" description="RNA polymerase sigma factor 54 core-binding" evidence="10">
    <location>
        <begin position="95"/>
        <end position="281"/>
    </location>
</feature>
<dbReference type="RefSeq" id="WP_369869409.1">
    <property type="nucleotide sequence ID" value="NZ_JBGFFE010000030.1"/>
</dbReference>
<dbReference type="Gene3D" id="1.10.10.60">
    <property type="entry name" value="Homeodomain-like"/>
    <property type="match status" value="1"/>
</dbReference>
<dbReference type="Pfam" id="PF04963">
    <property type="entry name" value="Sigma54_CBD"/>
    <property type="match status" value="1"/>
</dbReference>
<reference evidence="11 12" key="1">
    <citation type="submission" date="2024-08" db="EMBL/GenBank/DDBJ databases">
        <title>Clostridium lapicellarii sp. nov., and Clostridium renhuaiense sp. nov., two species isolated from the mud in a fermentation cellar used for producing sauce-flavour Chinese liquors.</title>
        <authorList>
            <person name="Yang F."/>
            <person name="Wang H."/>
            <person name="Chen L.Q."/>
            <person name="Zhou N."/>
            <person name="Lu J.J."/>
            <person name="Pu X.X."/>
            <person name="Wan B."/>
            <person name="Wang L."/>
            <person name="Liu S.J."/>
        </authorList>
    </citation>
    <scope>NUCLEOTIDE SEQUENCE [LARGE SCALE GENOMIC DNA]</scope>
    <source>
        <strain evidence="11 12">MT-113</strain>
    </source>
</reference>
<name>A0ABV4E0Z4_9CLOT</name>
<dbReference type="InterPro" id="IPR038709">
    <property type="entry name" value="RpoN_core-bd_sf"/>
</dbReference>
<dbReference type="PANTHER" id="PTHR32248:SF4">
    <property type="entry name" value="RNA POLYMERASE SIGMA-54 FACTOR"/>
    <property type="match status" value="1"/>
</dbReference>
<dbReference type="Gene3D" id="1.10.10.1330">
    <property type="entry name" value="RNA polymerase sigma-54 factor, core-binding domain"/>
    <property type="match status" value="1"/>
</dbReference>
<dbReference type="PANTHER" id="PTHR32248">
    <property type="entry name" value="RNA POLYMERASE SIGMA-54 FACTOR"/>
    <property type="match status" value="1"/>
</dbReference>
<evidence type="ECO:0000313" key="11">
    <source>
        <dbReference type="EMBL" id="MEY8764826.1"/>
    </source>
</evidence>
<keyword evidence="8" id="KW-0804">Transcription</keyword>
<keyword evidence="12" id="KW-1185">Reference proteome</keyword>
<comment type="caution">
    <text evidence="11">The sequence shown here is derived from an EMBL/GenBank/DDBJ whole genome shotgun (WGS) entry which is preliminary data.</text>
</comment>
<evidence type="ECO:0000256" key="3">
    <source>
        <dbReference type="ARBA" id="ARBA00022679"/>
    </source>
</evidence>
<dbReference type="PROSITE" id="PS00717">
    <property type="entry name" value="SIGMA54_1"/>
    <property type="match status" value="1"/>
</dbReference>
<dbReference type="Proteomes" id="UP001565220">
    <property type="component" value="Unassembled WGS sequence"/>
</dbReference>
<dbReference type="Pfam" id="PF00309">
    <property type="entry name" value="Sigma54_AID"/>
    <property type="match status" value="1"/>
</dbReference>
<evidence type="ECO:0000256" key="2">
    <source>
        <dbReference type="ARBA" id="ARBA00022478"/>
    </source>
</evidence>
<evidence type="ECO:0000256" key="4">
    <source>
        <dbReference type="ARBA" id="ARBA00022695"/>
    </source>
</evidence>
<evidence type="ECO:0000256" key="1">
    <source>
        <dbReference type="ARBA" id="ARBA00008798"/>
    </source>
</evidence>
<keyword evidence="6" id="KW-0731">Sigma factor</keyword>
<dbReference type="InterPro" id="IPR000394">
    <property type="entry name" value="RNA_pol_sigma_54"/>
</dbReference>
<dbReference type="Pfam" id="PF04552">
    <property type="entry name" value="Sigma54_DBD"/>
    <property type="match status" value="1"/>
</dbReference>
<proteinExistence type="inferred from homology"/>
<keyword evidence="4" id="KW-0548">Nucleotidyltransferase</keyword>
<feature type="domain" description="RNA polymerase sigma factor 54 DNA-binding" evidence="9">
    <location>
        <begin position="295"/>
        <end position="454"/>
    </location>
</feature>
<evidence type="ECO:0000259" key="9">
    <source>
        <dbReference type="Pfam" id="PF04552"/>
    </source>
</evidence>
<dbReference type="InterPro" id="IPR007634">
    <property type="entry name" value="RNA_pol_sigma_54_DNA-bd"/>
</dbReference>
<accession>A0ABV4E0Z4</accession>
<dbReference type="PIRSF" id="PIRSF000774">
    <property type="entry name" value="RpoN"/>
    <property type="match status" value="1"/>
</dbReference>
<keyword evidence="5" id="KW-0805">Transcription regulation</keyword>
<evidence type="ECO:0000256" key="6">
    <source>
        <dbReference type="ARBA" id="ARBA00023082"/>
    </source>
</evidence>